<protein>
    <submittedName>
        <fullName evidence="2">Uncharacterized protein</fullName>
    </submittedName>
</protein>
<gene>
    <name evidence="2" type="ORF">BBD42_15385</name>
</gene>
<feature type="coiled-coil region" evidence="1">
    <location>
        <begin position="26"/>
        <end position="53"/>
    </location>
</feature>
<dbReference type="EMBL" id="CP016808">
    <property type="protein sequence ID" value="ANY67694.1"/>
    <property type="molecule type" value="Genomic_DNA"/>
</dbReference>
<evidence type="ECO:0000313" key="2">
    <source>
        <dbReference type="EMBL" id="ANY67694.1"/>
    </source>
</evidence>
<name>A0A1B2DIZ4_9BACL</name>
<keyword evidence="1" id="KW-0175">Coiled coil</keyword>
<reference evidence="2" key="1">
    <citation type="submission" date="2016-08" db="EMBL/GenBank/DDBJ databases">
        <title>Complete Genome Seqeunce of Paenibacillus sp. BIHB 4019 from tea rhizoplane.</title>
        <authorList>
            <person name="Thakur R."/>
            <person name="Swarnkar M.K."/>
            <person name="Gulati A."/>
        </authorList>
    </citation>
    <scope>NUCLEOTIDE SEQUENCE [LARGE SCALE GENOMIC DNA]</scope>
    <source>
        <strain evidence="2">BIHB4019</strain>
    </source>
</reference>
<organism evidence="2">
    <name type="scientific">Paenibacillus sp. BIHB 4019</name>
    <dbReference type="NCBI Taxonomy" id="1870819"/>
    <lineage>
        <taxon>Bacteria</taxon>
        <taxon>Bacillati</taxon>
        <taxon>Bacillota</taxon>
        <taxon>Bacilli</taxon>
        <taxon>Bacillales</taxon>
        <taxon>Paenibacillaceae</taxon>
        <taxon>Paenibacillus</taxon>
    </lineage>
</organism>
<accession>A0A1B2DIZ4</accession>
<dbReference type="AlphaFoldDB" id="A0A1B2DIZ4"/>
<dbReference type="RefSeq" id="WP_099518874.1">
    <property type="nucleotide sequence ID" value="NZ_CP016808.1"/>
</dbReference>
<evidence type="ECO:0000256" key="1">
    <source>
        <dbReference type="SAM" id="Coils"/>
    </source>
</evidence>
<sequence>MNRFNSKLNRINRASNKALAQFTSTMRSLIRQNEKLDAVIDESDAEINALEETRNLAVIARNENRAVIKWIDALVNGSVAE</sequence>
<proteinExistence type="predicted"/>